<dbReference type="RefSeq" id="XP_018099987.1">
    <property type="nucleotide sequence ID" value="XM_018244498.2"/>
</dbReference>
<keyword evidence="5" id="KW-0472">Membrane</keyword>
<evidence type="ECO:0000313" key="7">
    <source>
        <dbReference type="RefSeq" id="XP_018099987.1"/>
    </source>
</evidence>
<dbReference type="Bgee" id="108707298">
    <property type="expression patterns" value="Expressed in brain and 18 other cell types or tissues"/>
</dbReference>
<keyword evidence="3" id="KW-0812">Transmembrane</keyword>
<evidence type="ECO:0000256" key="2">
    <source>
        <dbReference type="ARBA" id="ARBA00013977"/>
    </source>
</evidence>
<dbReference type="Proteomes" id="UP000186698">
    <property type="component" value="Chromosome 1S"/>
</dbReference>
<sequence>MASEMEKTDALLHTFSMASALSSLGLGLFCFVADRVQQAAFIQQKDWLRALSDSTTHCVIGMWSWAIVIGLRKRSDFCEVALAGFFASVIDLDHFFLAGSVSLKAATNLQRRPPLHCSTLIPVVALTLKFLMQLLRLKDSWCFLPWMLFISWTSHHVRDGIRHGLWICPFGKTSPLPYWLYVMITASMPSLCSLIMCLTGTRQLMTTKHGIHIDV</sequence>
<dbReference type="PANTHER" id="PTHR13628:SF1">
    <property type="entry name" value="TRANSMEMBRANE PROTEIN 267"/>
    <property type="match status" value="1"/>
</dbReference>
<evidence type="ECO:0000256" key="5">
    <source>
        <dbReference type="ARBA" id="ARBA00023136"/>
    </source>
</evidence>
<dbReference type="PANTHER" id="PTHR13628">
    <property type="entry name" value="TRANSMEMBRANE PROTEIN 267"/>
    <property type="match status" value="1"/>
</dbReference>
<dbReference type="OrthoDB" id="10014558at2759"/>
<organism evidence="6 7">
    <name type="scientific">Xenopus laevis</name>
    <name type="common">African clawed frog</name>
    <dbReference type="NCBI Taxonomy" id="8355"/>
    <lineage>
        <taxon>Eukaryota</taxon>
        <taxon>Metazoa</taxon>
        <taxon>Chordata</taxon>
        <taxon>Craniata</taxon>
        <taxon>Vertebrata</taxon>
        <taxon>Euteleostomi</taxon>
        <taxon>Amphibia</taxon>
        <taxon>Batrachia</taxon>
        <taxon>Anura</taxon>
        <taxon>Pipoidea</taxon>
        <taxon>Pipidae</taxon>
        <taxon>Xenopodinae</taxon>
        <taxon>Xenopus</taxon>
        <taxon>Xenopus</taxon>
    </lineage>
</organism>
<evidence type="ECO:0000256" key="4">
    <source>
        <dbReference type="ARBA" id="ARBA00022989"/>
    </source>
</evidence>
<dbReference type="CTD" id="108707298"/>
<dbReference type="InterPro" id="IPR026572">
    <property type="entry name" value="TMEM267"/>
</dbReference>
<dbReference type="AlphaFoldDB" id="A0A1L8HRT8"/>
<dbReference type="STRING" id="8355.A0A1L8HRT8"/>
<evidence type="ECO:0000313" key="8">
    <source>
        <dbReference type="Xenbase" id="XB-GENE-17343995"/>
    </source>
</evidence>
<evidence type="ECO:0000256" key="3">
    <source>
        <dbReference type="ARBA" id="ARBA00022692"/>
    </source>
</evidence>
<comment type="subcellular location">
    <subcellularLocation>
        <location evidence="1">Membrane</location>
        <topology evidence="1">Multi-pass membrane protein</topology>
    </subcellularLocation>
</comment>
<proteinExistence type="predicted"/>
<dbReference type="KEGG" id="xla:108707298"/>
<evidence type="ECO:0000256" key="1">
    <source>
        <dbReference type="ARBA" id="ARBA00004141"/>
    </source>
</evidence>
<keyword evidence="4" id="KW-1133">Transmembrane helix</keyword>
<gene>
    <name evidence="7 8" type="primary">tmem267.S</name>
</gene>
<dbReference type="AGR" id="Xenbase:XB-GENE-17343995"/>
<dbReference type="GeneID" id="108707298"/>
<name>A0A1L8HRT8_XENLA</name>
<evidence type="ECO:0000313" key="6">
    <source>
        <dbReference type="Proteomes" id="UP000186698"/>
    </source>
</evidence>
<dbReference type="Xenbase" id="XB-GENE-17343995">
    <property type="gene designation" value="tmem267.S"/>
</dbReference>
<dbReference type="GO" id="GO:0016020">
    <property type="term" value="C:membrane"/>
    <property type="evidence" value="ECO:0007669"/>
    <property type="project" value="UniProtKB-SubCell"/>
</dbReference>
<dbReference type="OMA" id="HQLRDGM"/>
<reference evidence="7" key="1">
    <citation type="submission" date="2025-08" db="UniProtKB">
        <authorList>
            <consortium name="RefSeq"/>
        </authorList>
    </citation>
    <scope>IDENTIFICATION</scope>
    <source>
        <strain evidence="7">J_2021</strain>
        <tissue evidence="7">Erythrocytes</tissue>
    </source>
</reference>
<keyword evidence="6" id="KW-1185">Reference proteome</keyword>
<accession>A0A1L8HRT8</accession>
<dbReference type="PaxDb" id="8355-A0A1L8HRT8"/>
<protein>
    <recommendedName>
        <fullName evidence="2">Transmembrane protein 267</fullName>
    </recommendedName>
</protein>